<evidence type="ECO:0000313" key="1">
    <source>
        <dbReference type="EMBL" id="KAK7001968.1"/>
    </source>
</evidence>
<proteinExistence type="predicted"/>
<dbReference type="AlphaFoldDB" id="A0AAN8WE29"/>
<dbReference type="Proteomes" id="UP001381693">
    <property type="component" value="Unassembled WGS sequence"/>
</dbReference>
<keyword evidence="2" id="KW-1185">Reference proteome</keyword>
<reference evidence="1 2" key="1">
    <citation type="submission" date="2023-11" db="EMBL/GenBank/DDBJ databases">
        <title>Halocaridina rubra genome assembly.</title>
        <authorList>
            <person name="Smith C."/>
        </authorList>
    </citation>
    <scope>NUCLEOTIDE SEQUENCE [LARGE SCALE GENOMIC DNA]</scope>
    <source>
        <strain evidence="1">EP-1</strain>
        <tissue evidence="1">Whole</tissue>
    </source>
</reference>
<dbReference type="EMBL" id="JAXCGZ010023884">
    <property type="protein sequence ID" value="KAK7001968.1"/>
    <property type="molecule type" value="Genomic_DNA"/>
</dbReference>
<gene>
    <name evidence="1" type="ORF">SK128_005849</name>
</gene>
<name>A0AAN8WE29_HALRR</name>
<evidence type="ECO:0000313" key="2">
    <source>
        <dbReference type="Proteomes" id="UP001381693"/>
    </source>
</evidence>
<comment type="caution">
    <text evidence="1">The sequence shown here is derived from an EMBL/GenBank/DDBJ whole genome shotgun (WGS) entry which is preliminary data.</text>
</comment>
<protein>
    <submittedName>
        <fullName evidence="1">Uncharacterized protein</fullName>
    </submittedName>
</protein>
<sequence>MLQELDYELKHLKDNRMLYLQQPNSNIYFKCSKADALNHLTKEKETLQDEQSSS</sequence>
<organism evidence="1 2">
    <name type="scientific">Halocaridina rubra</name>
    <name type="common">Hawaiian red shrimp</name>
    <dbReference type="NCBI Taxonomy" id="373956"/>
    <lineage>
        <taxon>Eukaryota</taxon>
        <taxon>Metazoa</taxon>
        <taxon>Ecdysozoa</taxon>
        <taxon>Arthropoda</taxon>
        <taxon>Crustacea</taxon>
        <taxon>Multicrustacea</taxon>
        <taxon>Malacostraca</taxon>
        <taxon>Eumalacostraca</taxon>
        <taxon>Eucarida</taxon>
        <taxon>Decapoda</taxon>
        <taxon>Pleocyemata</taxon>
        <taxon>Caridea</taxon>
        <taxon>Atyoidea</taxon>
        <taxon>Atyidae</taxon>
        <taxon>Halocaridina</taxon>
    </lineage>
</organism>
<accession>A0AAN8WE29</accession>